<organism evidence="1 2">
    <name type="scientific">Micromonospora echinofusca</name>
    <dbReference type="NCBI Taxonomy" id="47858"/>
    <lineage>
        <taxon>Bacteria</taxon>
        <taxon>Bacillati</taxon>
        <taxon>Actinomycetota</taxon>
        <taxon>Actinomycetes</taxon>
        <taxon>Micromonosporales</taxon>
        <taxon>Micromonosporaceae</taxon>
        <taxon>Micromonospora</taxon>
    </lineage>
</organism>
<sequence length="73" mass="8051">MASLEYTVGHRPDWGVQINYRISRRVQLLAFAAALLEHGGVAVDDFCGHVWTVAEIKSDVLIKGARFGEGPVR</sequence>
<protein>
    <submittedName>
        <fullName evidence="1">Uncharacterized protein</fullName>
    </submittedName>
</protein>
<comment type="caution">
    <text evidence="1">The sequence shown here is derived from an EMBL/GenBank/DDBJ whole genome shotgun (WGS) entry which is preliminary data.</text>
</comment>
<proteinExistence type="predicted"/>
<evidence type="ECO:0000313" key="2">
    <source>
        <dbReference type="Proteomes" id="UP000823521"/>
    </source>
</evidence>
<evidence type="ECO:0000313" key="1">
    <source>
        <dbReference type="EMBL" id="MBO4205879.1"/>
    </source>
</evidence>
<gene>
    <name evidence="1" type="ORF">GSF22_07645</name>
</gene>
<dbReference type="Proteomes" id="UP000823521">
    <property type="component" value="Unassembled WGS sequence"/>
</dbReference>
<keyword evidence="2" id="KW-1185">Reference proteome</keyword>
<name>A0ABS3VNC8_MICEH</name>
<reference evidence="1 2" key="1">
    <citation type="submission" date="2019-12" db="EMBL/GenBank/DDBJ databases">
        <title>Whole genome sequencing of endophytic Actinobacterium Micromonospora sp. MPMI6T.</title>
        <authorList>
            <person name="Evv R."/>
            <person name="Podile A.R."/>
        </authorList>
    </citation>
    <scope>NUCLEOTIDE SEQUENCE [LARGE SCALE GENOMIC DNA]</scope>
    <source>
        <strain evidence="1 2">MPMI6</strain>
    </source>
</reference>
<accession>A0ABS3VNC8</accession>
<dbReference type="EMBL" id="WVUH01000041">
    <property type="protein sequence ID" value="MBO4205879.1"/>
    <property type="molecule type" value="Genomic_DNA"/>
</dbReference>